<evidence type="ECO:0000256" key="1">
    <source>
        <dbReference type="ARBA" id="ARBA00004651"/>
    </source>
</evidence>
<evidence type="ECO:0000256" key="4">
    <source>
        <dbReference type="ARBA" id="ARBA00022692"/>
    </source>
</evidence>
<dbReference type="GO" id="GO:0055085">
    <property type="term" value="P:transmembrane transport"/>
    <property type="evidence" value="ECO:0007669"/>
    <property type="project" value="InterPro"/>
</dbReference>
<gene>
    <name evidence="9" type="ORF">F7732_06015</name>
</gene>
<comment type="caution">
    <text evidence="9">The sequence shown here is derived from an EMBL/GenBank/DDBJ whole genome shotgun (WGS) entry which is preliminary data.</text>
</comment>
<dbReference type="EMBL" id="WBOT01000002">
    <property type="protein sequence ID" value="KAB2333643.1"/>
    <property type="molecule type" value="Genomic_DNA"/>
</dbReference>
<keyword evidence="5 7" id="KW-1133">Transmembrane helix</keyword>
<keyword evidence="3" id="KW-1003">Cell membrane</keyword>
<feature type="transmembrane region" description="Helical" evidence="7">
    <location>
        <begin position="7"/>
        <end position="27"/>
    </location>
</feature>
<dbReference type="Proteomes" id="UP000441354">
    <property type="component" value="Unassembled WGS sequence"/>
</dbReference>
<feature type="domain" description="ABC transmembrane type-1" evidence="8">
    <location>
        <begin position="77"/>
        <end position="280"/>
    </location>
</feature>
<sequence length="287" mass="32455">MWRVVQQIIIILLLIIFLASLPMMIMVDPDSQSIKLDVQQLPEVYGQFFTNLMEGSLGTYQLGYQERSIALDISDNFFTSLSIMLMGVNSAILISIVFGIFISRFKITRVFGAILNILATIPDFIIILLSMILAVNFYKITGIRIISMRPEAGALNLWFPIILTGFAPTVYLFKLIAVKYYQTGGEDYIRTAVAKGMKLNYINFQHVFKNIEPFIAAELIKVISLGIGNLFIIEYILNVPGITKFIFQSAEIQPIAVGLICMLIISLLVFLSVKLVFFLFKRGFIYE</sequence>
<comment type="similarity">
    <text evidence="7">Belongs to the binding-protein-dependent transport system permease family.</text>
</comment>
<accession>A0A7V7RMU5</accession>
<dbReference type="CDD" id="cd06261">
    <property type="entry name" value="TM_PBP2"/>
    <property type="match status" value="1"/>
</dbReference>
<dbReference type="Pfam" id="PF00528">
    <property type="entry name" value="BPD_transp_1"/>
    <property type="match status" value="1"/>
</dbReference>
<dbReference type="GO" id="GO:0005886">
    <property type="term" value="C:plasma membrane"/>
    <property type="evidence" value="ECO:0007669"/>
    <property type="project" value="UniProtKB-SubCell"/>
</dbReference>
<keyword evidence="10" id="KW-1185">Reference proteome</keyword>
<protein>
    <submittedName>
        <fullName evidence="9">ABC transporter permease subunit</fullName>
    </submittedName>
</protein>
<dbReference type="AlphaFoldDB" id="A0A7V7RMU5"/>
<dbReference type="PANTHER" id="PTHR30465">
    <property type="entry name" value="INNER MEMBRANE ABC TRANSPORTER"/>
    <property type="match status" value="1"/>
</dbReference>
<evidence type="ECO:0000256" key="3">
    <source>
        <dbReference type="ARBA" id="ARBA00022475"/>
    </source>
</evidence>
<evidence type="ECO:0000313" key="9">
    <source>
        <dbReference type="EMBL" id="KAB2333643.1"/>
    </source>
</evidence>
<dbReference type="Gene3D" id="1.10.3720.10">
    <property type="entry name" value="MetI-like"/>
    <property type="match status" value="1"/>
</dbReference>
<evidence type="ECO:0000259" key="8">
    <source>
        <dbReference type="PROSITE" id="PS50928"/>
    </source>
</evidence>
<evidence type="ECO:0000256" key="7">
    <source>
        <dbReference type="RuleBase" id="RU363032"/>
    </source>
</evidence>
<keyword evidence="2 7" id="KW-0813">Transport</keyword>
<name>A0A7V7RMU5_9BACI</name>
<feature type="transmembrane region" description="Helical" evidence="7">
    <location>
        <begin position="219"/>
        <end position="237"/>
    </location>
</feature>
<feature type="transmembrane region" description="Helical" evidence="7">
    <location>
        <begin position="114"/>
        <end position="135"/>
    </location>
</feature>
<keyword evidence="6 7" id="KW-0472">Membrane</keyword>
<evidence type="ECO:0000256" key="2">
    <source>
        <dbReference type="ARBA" id="ARBA00022448"/>
    </source>
</evidence>
<proteinExistence type="inferred from homology"/>
<dbReference type="RefSeq" id="WP_151573031.1">
    <property type="nucleotide sequence ID" value="NZ_WBOT01000002.1"/>
</dbReference>
<dbReference type="PANTHER" id="PTHR30465:SF44">
    <property type="entry name" value="ABC-TYPE DIPEPTIDE_OLIGOPEPTIDE TRANSPORT SYSTEM, PERMEASE COMPONENT"/>
    <property type="match status" value="1"/>
</dbReference>
<dbReference type="PROSITE" id="PS50928">
    <property type="entry name" value="ABC_TM1"/>
    <property type="match status" value="1"/>
</dbReference>
<feature type="transmembrane region" description="Helical" evidence="7">
    <location>
        <begin position="257"/>
        <end position="280"/>
    </location>
</feature>
<organism evidence="9 10">
    <name type="scientific">Bacillus mesophilum</name>
    <dbReference type="NCBI Taxonomy" id="1071718"/>
    <lineage>
        <taxon>Bacteria</taxon>
        <taxon>Bacillati</taxon>
        <taxon>Bacillota</taxon>
        <taxon>Bacilli</taxon>
        <taxon>Bacillales</taxon>
        <taxon>Bacillaceae</taxon>
        <taxon>Bacillus</taxon>
    </lineage>
</organism>
<dbReference type="InterPro" id="IPR000515">
    <property type="entry name" value="MetI-like"/>
</dbReference>
<comment type="subcellular location">
    <subcellularLocation>
        <location evidence="1 7">Cell membrane</location>
        <topology evidence="1 7">Multi-pass membrane protein</topology>
    </subcellularLocation>
</comment>
<evidence type="ECO:0000256" key="5">
    <source>
        <dbReference type="ARBA" id="ARBA00022989"/>
    </source>
</evidence>
<dbReference type="InterPro" id="IPR035906">
    <property type="entry name" value="MetI-like_sf"/>
</dbReference>
<dbReference type="SUPFAM" id="SSF161098">
    <property type="entry name" value="MetI-like"/>
    <property type="match status" value="1"/>
</dbReference>
<evidence type="ECO:0000256" key="6">
    <source>
        <dbReference type="ARBA" id="ARBA00023136"/>
    </source>
</evidence>
<dbReference type="OrthoDB" id="2958608at2"/>
<feature type="transmembrane region" description="Helical" evidence="7">
    <location>
        <begin position="155"/>
        <end position="173"/>
    </location>
</feature>
<reference evidence="9 10" key="1">
    <citation type="journal article" date="2014" name="Arch. Microbiol.">
        <title>Bacillus mesophilum sp. nov., strain IITR-54T, a novel 4-chlorobiphenyl dechlorinating bacterium.</title>
        <authorList>
            <person name="Manickam N."/>
            <person name="Singh N.K."/>
            <person name="Bajaj A."/>
            <person name="Kumar R.M."/>
            <person name="Kaur G."/>
            <person name="Kaur N."/>
            <person name="Bala M."/>
            <person name="Kumar A."/>
            <person name="Mayilraj S."/>
        </authorList>
    </citation>
    <scope>NUCLEOTIDE SEQUENCE [LARGE SCALE GENOMIC DNA]</scope>
    <source>
        <strain evidence="9 10">IITR-54</strain>
    </source>
</reference>
<evidence type="ECO:0000313" key="10">
    <source>
        <dbReference type="Proteomes" id="UP000441354"/>
    </source>
</evidence>
<feature type="transmembrane region" description="Helical" evidence="7">
    <location>
        <begin position="77"/>
        <end position="102"/>
    </location>
</feature>
<keyword evidence="4 7" id="KW-0812">Transmembrane</keyword>